<sequence length="1391" mass="158519">MIKRLRKKTNNSLFHRLNNLFVLCVLLISSNQLKAQADLKFNHINHEQGLTNSTVEAIVQDGDGFIWIGTRDGLNRYDGYSIKTYRYESNKSGSLSDNYIKCLYVDKNKTLWVGTTNGLNQYNSLTNTFTVFQHDPKDPSSIGGSYITCMQEDKNGSLWIGTNDGGISIYRSNTNNFHHLNNQKNKKGSLNSNSINAICKDESGNMWVATDAGLNLYHQSTNSFTQVLTNNVVHIKFIQNAPEKQLWLGTEDKGLFLFNPKTLAIQQFEHNDRLKNSLGSNMIKSLLATKNGTLWVGTINGGLNLLIGKNKGFKNFTNETGNSNSLSQRTVSALFEDKQGNLWIGTHRGGLNVYCPQAQKFNLYRQETNPFSLSYNNVKAFCEDHQGNIWIGTDGGGLNRFDRSTNRFQHFRYNPFSENSLGADAVLDITEDSKNRLWIGTWGGGLSLMNTQSNSFKRFKHSSANANSISSDYVQKIYEDRNGQLWVATYFGGLNKFNPETQQFTRFGFQTAPTTRLSGNNVVAINEDNDGNLWVGTDDGGLNRIDATSNTIKHYFNTATKKPDIRVLFNDRDNNLWVGQAGLFKYDKKNDRFAIYTTKGGLDHEFIKAIRQDNEGYLWISTNNGLLKFNPSNLDLKKFNTSDGLQDLEFEVNAALKAKNGDLFFGGVNGFNVFNPKTIQSNHFKPPVYITDFQIFNQPITVNDEQSVLKKDIAQTDRIVLNYKQSSLSFGFAALNYVATDNNQYAYVLDGFEKNWHYVSADRKATYTNLSPGTYTFRVKAANNDGLWNPSERAITIVINPPFWLTWWFKLIIACGIIAAVYAYNRQKRIQNHKKLEQKKKEEIHQMQLQFFTNISHEFRTPLTLILGPLEKLMNAESDSFTAHAHQTIYRNAKRLMNLINELMDFRKAETGALSLKVMPGNMNILLEEITSEFESWAQQKQLTFKLINTPYADDIYFDRQILEKILLNLINNAFKYTPEGGEVTVQLFFSHEEISPKFKNELSIKNDFKAENYFYIMVSDTGIGISEESLTHLFQRYFRITSSHLGSGIGLAFVKTLTLMHKGELFVYSERQKGTEIIIALPLGSENFQQEELWLGNPDHINIESLDNEYIYSDYASEEPLPSSIHAEKKPTALNKKLLIVDDNPELRTFLSESLKDEYEITTAINGLDALAYLEQQLPDLIISDVMMPEMNGILFCKHVKDNERTQHIPLILLTAKTGLDARIEGTESGADFYFSKPVSINLLSLTLRNIVAQTEKLKQRHIRSHQSELKELSINSNDKEFLDQLIEVIETQLINTELDVDFLCKELNMSRTKLYELLKRITGQSIVEFIRTIRLKRAAEIMINEEVSMAEVMYRVGIQTQSYFTKAFKKEFGKTPSQFLQDITAHKPA</sequence>
<comment type="caution">
    <text evidence="12">The sequence shown here is derived from an EMBL/GenBank/DDBJ whole genome shotgun (WGS) entry which is preliminary data.</text>
</comment>
<dbReference type="InterPro" id="IPR015943">
    <property type="entry name" value="WD40/YVTN_repeat-like_dom_sf"/>
</dbReference>
<dbReference type="SUPFAM" id="SSF47384">
    <property type="entry name" value="Homodimeric domain of signal transducing histidine kinase"/>
    <property type="match status" value="1"/>
</dbReference>
<dbReference type="SUPFAM" id="SSF52172">
    <property type="entry name" value="CheY-like"/>
    <property type="match status" value="1"/>
</dbReference>
<evidence type="ECO:0000256" key="7">
    <source>
        <dbReference type="SAM" id="Phobius"/>
    </source>
</evidence>
<dbReference type="InterPro" id="IPR011123">
    <property type="entry name" value="Y_Y_Y"/>
</dbReference>
<dbReference type="PROSITE" id="PS01124">
    <property type="entry name" value="HTH_ARAC_FAMILY_2"/>
    <property type="match status" value="1"/>
</dbReference>
<dbReference type="SUPFAM" id="SSF50998">
    <property type="entry name" value="Quinoprotein alcohol dehydrogenase-like"/>
    <property type="match status" value="1"/>
</dbReference>
<evidence type="ECO:0000259" key="9">
    <source>
        <dbReference type="PROSITE" id="PS01124"/>
    </source>
</evidence>
<evidence type="ECO:0000256" key="8">
    <source>
        <dbReference type="SAM" id="SignalP"/>
    </source>
</evidence>
<dbReference type="FunFam" id="1.10.287.130:FF:000045">
    <property type="entry name" value="Two-component system sensor histidine kinase/response regulator"/>
    <property type="match status" value="1"/>
</dbReference>
<evidence type="ECO:0000259" key="10">
    <source>
        <dbReference type="PROSITE" id="PS50109"/>
    </source>
</evidence>
<dbReference type="SMART" id="SM00448">
    <property type="entry name" value="REC"/>
    <property type="match status" value="1"/>
</dbReference>
<feature type="domain" description="Response regulatory" evidence="11">
    <location>
        <begin position="1138"/>
        <end position="1253"/>
    </location>
</feature>
<feature type="chain" id="PRO_5040923083" description="histidine kinase" evidence="8">
    <location>
        <begin position="36"/>
        <end position="1391"/>
    </location>
</feature>
<organism evidence="12 13">
    <name type="scientific">Solitalea agri</name>
    <dbReference type="NCBI Taxonomy" id="2953739"/>
    <lineage>
        <taxon>Bacteria</taxon>
        <taxon>Pseudomonadati</taxon>
        <taxon>Bacteroidota</taxon>
        <taxon>Sphingobacteriia</taxon>
        <taxon>Sphingobacteriales</taxon>
        <taxon>Sphingobacteriaceae</taxon>
        <taxon>Solitalea</taxon>
    </lineage>
</organism>
<dbReference type="InterPro" id="IPR001789">
    <property type="entry name" value="Sig_transdc_resp-reg_receiver"/>
</dbReference>
<dbReference type="PANTHER" id="PTHR43547:SF2">
    <property type="entry name" value="HYBRID SIGNAL TRANSDUCTION HISTIDINE KINASE C"/>
    <property type="match status" value="1"/>
</dbReference>
<name>A0A9X2FCA4_9SPHI</name>
<dbReference type="EC" id="2.7.13.3" evidence="2"/>
<dbReference type="Gene3D" id="3.40.50.2300">
    <property type="match status" value="1"/>
</dbReference>
<dbReference type="GO" id="GO:0003700">
    <property type="term" value="F:DNA-binding transcription factor activity"/>
    <property type="evidence" value="ECO:0007669"/>
    <property type="project" value="InterPro"/>
</dbReference>
<evidence type="ECO:0000256" key="6">
    <source>
        <dbReference type="PROSITE-ProRule" id="PRU00169"/>
    </source>
</evidence>
<evidence type="ECO:0000256" key="1">
    <source>
        <dbReference type="ARBA" id="ARBA00000085"/>
    </source>
</evidence>
<proteinExistence type="predicted"/>
<evidence type="ECO:0000256" key="5">
    <source>
        <dbReference type="ARBA" id="ARBA00023163"/>
    </source>
</evidence>
<dbReference type="Proteomes" id="UP001155182">
    <property type="component" value="Unassembled WGS sequence"/>
</dbReference>
<dbReference type="InterPro" id="IPR011110">
    <property type="entry name" value="Reg_prop"/>
</dbReference>
<dbReference type="InterPro" id="IPR009057">
    <property type="entry name" value="Homeodomain-like_sf"/>
</dbReference>
<evidence type="ECO:0000313" key="12">
    <source>
        <dbReference type="EMBL" id="MCO4294253.1"/>
    </source>
</evidence>
<dbReference type="SMART" id="SM00342">
    <property type="entry name" value="HTH_ARAC"/>
    <property type="match status" value="1"/>
</dbReference>
<dbReference type="GO" id="GO:0043565">
    <property type="term" value="F:sequence-specific DNA binding"/>
    <property type="evidence" value="ECO:0007669"/>
    <property type="project" value="InterPro"/>
</dbReference>
<dbReference type="Gene3D" id="1.10.287.130">
    <property type="match status" value="1"/>
</dbReference>
<evidence type="ECO:0000259" key="11">
    <source>
        <dbReference type="PROSITE" id="PS50110"/>
    </source>
</evidence>
<dbReference type="PROSITE" id="PS50109">
    <property type="entry name" value="HIS_KIN"/>
    <property type="match status" value="1"/>
</dbReference>
<dbReference type="CDD" id="cd00146">
    <property type="entry name" value="PKD"/>
    <property type="match status" value="1"/>
</dbReference>
<dbReference type="Gene3D" id="3.30.565.10">
    <property type="entry name" value="Histidine kinase-like ATPase, C-terminal domain"/>
    <property type="match status" value="1"/>
</dbReference>
<dbReference type="FunFam" id="2.60.40.10:FF:000791">
    <property type="entry name" value="Two-component system sensor histidine kinase/response regulator"/>
    <property type="match status" value="1"/>
</dbReference>
<dbReference type="SUPFAM" id="SSF63829">
    <property type="entry name" value="Calcium-dependent phosphotriesterase"/>
    <property type="match status" value="2"/>
</dbReference>
<feature type="transmembrane region" description="Helical" evidence="7">
    <location>
        <begin position="807"/>
        <end position="825"/>
    </location>
</feature>
<dbReference type="Gene3D" id="2.130.10.10">
    <property type="entry name" value="YVTN repeat-like/Quinoprotein amine dehydrogenase"/>
    <property type="match status" value="4"/>
</dbReference>
<gene>
    <name evidence="12" type="ORF">NF867_15435</name>
</gene>
<feature type="domain" description="HTH araC/xylS-type" evidence="9">
    <location>
        <begin position="1285"/>
        <end position="1384"/>
    </location>
</feature>
<dbReference type="InterPro" id="IPR011006">
    <property type="entry name" value="CheY-like_superfamily"/>
</dbReference>
<reference evidence="12" key="1">
    <citation type="submission" date="2022-06" db="EMBL/GenBank/DDBJ databases">
        <title>Solitalea sp. MAHUQ-68 isolated from rhizospheric soil.</title>
        <authorList>
            <person name="Huq M.A."/>
        </authorList>
    </citation>
    <scope>NUCLEOTIDE SEQUENCE</scope>
    <source>
        <strain evidence="12">MAHUQ-68</strain>
    </source>
</reference>
<dbReference type="Pfam" id="PF00512">
    <property type="entry name" value="HisKA"/>
    <property type="match status" value="1"/>
</dbReference>
<dbReference type="PROSITE" id="PS50110">
    <property type="entry name" value="RESPONSE_REGULATORY"/>
    <property type="match status" value="1"/>
</dbReference>
<dbReference type="EMBL" id="JAMWYS010000053">
    <property type="protein sequence ID" value="MCO4294253.1"/>
    <property type="molecule type" value="Genomic_DNA"/>
</dbReference>
<dbReference type="InterPro" id="IPR005467">
    <property type="entry name" value="His_kinase_dom"/>
</dbReference>
<keyword evidence="5" id="KW-0804">Transcription</keyword>
<dbReference type="InterPro" id="IPR003594">
    <property type="entry name" value="HATPase_dom"/>
</dbReference>
<keyword evidence="7" id="KW-0472">Membrane</keyword>
<dbReference type="SUPFAM" id="SSF55874">
    <property type="entry name" value="ATPase domain of HSP90 chaperone/DNA topoisomerase II/histidine kinase"/>
    <property type="match status" value="1"/>
</dbReference>
<dbReference type="InterPro" id="IPR004358">
    <property type="entry name" value="Sig_transdc_His_kin-like_C"/>
</dbReference>
<dbReference type="SMART" id="SM00387">
    <property type="entry name" value="HATPase_c"/>
    <property type="match status" value="1"/>
</dbReference>
<keyword evidence="4" id="KW-0805">Transcription regulation</keyword>
<evidence type="ECO:0000313" key="13">
    <source>
        <dbReference type="Proteomes" id="UP001155182"/>
    </source>
</evidence>
<dbReference type="Pfam" id="PF07495">
    <property type="entry name" value="Y_Y_Y"/>
    <property type="match status" value="1"/>
</dbReference>
<keyword evidence="7" id="KW-0812">Transmembrane</keyword>
<keyword evidence="7" id="KW-1133">Transmembrane helix</keyword>
<dbReference type="SMART" id="SM00388">
    <property type="entry name" value="HisKA"/>
    <property type="match status" value="1"/>
</dbReference>
<dbReference type="PANTHER" id="PTHR43547">
    <property type="entry name" value="TWO-COMPONENT HISTIDINE KINASE"/>
    <property type="match status" value="1"/>
</dbReference>
<dbReference type="InterPro" id="IPR013783">
    <property type="entry name" value="Ig-like_fold"/>
</dbReference>
<dbReference type="Pfam" id="PF12833">
    <property type="entry name" value="HTH_18"/>
    <property type="match status" value="1"/>
</dbReference>
<feature type="modified residue" description="4-aspartylphosphate" evidence="6">
    <location>
        <position position="1186"/>
    </location>
</feature>
<comment type="catalytic activity">
    <reaction evidence="1">
        <text>ATP + protein L-histidine = ADP + protein N-phospho-L-histidine.</text>
        <dbReference type="EC" id="2.7.13.3"/>
    </reaction>
</comment>
<protein>
    <recommendedName>
        <fullName evidence="2">histidine kinase</fullName>
        <ecNumber evidence="2">2.7.13.3</ecNumber>
    </recommendedName>
</protein>
<feature type="domain" description="Histidine kinase" evidence="10">
    <location>
        <begin position="854"/>
        <end position="1086"/>
    </location>
</feature>
<dbReference type="Pfam" id="PF07494">
    <property type="entry name" value="Reg_prop"/>
    <property type="match status" value="11"/>
</dbReference>
<dbReference type="Pfam" id="PF02518">
    <property type="entry name" value="HATPase_c"/>
    <property type="match status" value="1"/>
</dbReference>
<dbReference type="Pfam" id="PF00072">
    <property type="entry name" value="Response_reg"/>
    <property type="match status" value="1"/>
</dbReference>
<keyword evidence="8" id="KW-0732">Signal</keyword>
<dbReference type="Gene3D" id="1.10.10.60">
    <property type="entry name" value="Homeodomain-like"/>
    <property type="match status" value="1"/>
</dbReference>
<accession>A0A9X2FCA4</accession>
<dbReference type="InterPro" id="IPR003661">
    <property type="entry name" value="HisK_dim/P_dom"/>
</dbReference>
<keyword evidence="3 6" id="KW-0597">Phosphoprotein</keyword>
<evidence type="ECO:0000256" key="3">
    <source>
        <dbReference type="ARBA" id="ARBA00022553"/>
    </source>
</evidence>
<dbReference type="InterPro" id="IPR011047">
    <property type="entry name" value="Quinoprotein_ADH-like_sf"/>
</dbReference>
<dbReference type="Gene3D" id="2.60.40.10">
    <property type="entry name" value="Immunoglobulins"/>
    <property type="match status" value="1"/>
</dbReference>
<evidence type="ECO:0000256" key="2">
    <source>
        <dbReference type="ARBA" id="ARBA00012438"/>
    </source>
</evidence>
<dbReference type="SUPFAM" id="SSF46689">
    <property type="entry name" value="Homeodomain-like"/>
    <property type="match status" value="1"/>
</dbReference>
<dbReference type="PRINTS" id="PR00344">
    <property type="entry name" value="BCTRLSENSOR"/>
</dbReference>
<keyword evidence="13" id="KW-1185">Reference proteome</keyword>
<feature type="signal peptide" evidence="8">
    <location>
        <begin position="1"/>
        <end position="35"/>
    </location>
</feature>
<dbReference type="InterPro" id="IPR018060">
    <property type="entry name" value="HTH_AraC"/>
</dbReference>
<dbReference type="CDD" id="cd00082">
    <property type="entry name" value="HisKA"/>
    <property type="match status" value="1"/>
</dbReference>
<dbReference type="GO" id="GO:0000155">
    <property type="term" value="F:phosphorelay sensor kinase activity"/>
    <property type="evidence" value="ECO:0007669"/>
    <property type="project" value="InterPro"/>
</dbReference>
<dbReference type="InterPro" id="IPR036890">
    <property type="entry name" value="HATPase_C_sf"/>
</dbReference>
<dbReference type="InterPro" id="IPR036097">
    <property type="entry name" value="HisK_dim/P_sf"/>
</dbReference>
<dbReference type="RefSeq" id="WP_252589281.1">
    <property type="nucleotide sequence ID" value="NZ_JAMWYS010000053.1"/>
</dbReference>
<evidence type="ECO:0000256" key="4">
    <source>
        <dbReference type="ARBA" id="ARBA00023015"/>
    </source>
</evidence>